<keyword evidence="1" id="KW-0472">Membrane</keyword>
<dbReference type="Proteomes" id="UP000253226">
    <property type="component" value="Unassembled WGS sequence"/>
</dbReference>
<proteinExistence type="predicted"/>
<comment type="caution">
    <text evidence="2">The sequence shown here is derived from an EMBL/GenBank/DDBJ whole genome shotgun (WGS) entry which is preliminary data.</text>
</comment>
<feature type="transmembrane region" description="Helical" evidence="1">
    <location>
        <begin position="79"/>
        <end position="99"/>
    </location>
</feature>
<evidence type="ECO:0000313" key="2">
    <source>
        <dbReference type="EMBL" id="RCK37928.1"/>
    </source>
</evidence>
<keyword evidence="1" id="KW-0812">Transmembrane</keyword>
<feature type="transmembrane region" description="Helical" evidence="1">
    <location>
        <begin position="320"/>
        <end position="336"/>
    </location>
</feature>
<organism evidence="2 3">
    <name type="scientific">Thalassospira profundimaris</name>
    <dbReference type="NCBI Taxonomy" id="502049"/>
    <lineage>
        <taxon>Bacteria</taxon>
        <taxon>Pseudomonadati</taxon>
        <taxon>Pseudomonadota</taxon>
        <taxon>Alphaproteobacteria</taxon>
        <taxon>Rhodospirillales</taxon>
        <taxon>Thalassospiraceae</taxon>
        <taxon>Thalassospira</taxon>
    </lineage>
</organism>
<feature type="transmembrane region" description="Helical" evidence="1">
    <location>
        <begin position="28"/>
        <end position="49"/>
    </location>
</feature>
<feature type="transmembrane region" description="Helical" evidence="1">
    <location>
        <begin position="106"/>
        <end position="124"/>
    </location>
</feature>
<dbReference type="EMBL" id="JPWF01000004">
    <property type="protein sequence ID" value="RCK37928.1"/>
    <property type="molecule type" value="Genomic_DNA"/>
</dbReference>
<reference evidence="2 3" key="1">
    <citation type="submission" date="2014-07" db="EMBL/GenBank/DDBJ databases">
        <title>Draft genome sequence of Thalassospira profundimaris 35.</title>
        <authorList>
            <person name="Lai Q."/>
            <person name="Shao Z."/>
        </authorList>
    </citation>
    <scope>NUCLEOTIDE SEQUENCE [LARGE SCALE GENOMIC DNA]</scope>
    <source>
        <strain evidence="2 3">35</strain>
    </source>
</reference>
<feature type="transmembrane region" description="Helical" evidence="1">
    <location>
        <begin position="294"/>
        <end position="313"/>
    </location>
</feature>
<gene>
    <name evidence="2" type="ORF">TH19_07870</name>
</gene>
<feature type="transmembrane region" description="Helical" evidence="1">
    <location>
        <begin position="56"/>
        <end position="73"/>
    </location>
</feature>
<sequence length="364" mass="39646">MTGAGARRVDHADAEGADETAFLPSRRLPVWLILAGNAVMIASFWLIGAGGMMAKLILLLFWLLVLLGFLSGVRFSPAILVGGLVLGALITLILLGDGIGSEKIRLIGNLVMVPVGLACGFVIGRDCLRILMPAMGLYLILSSSFYLTHEGARLNHAFLFLGFFALCSVCNRPWGRWMTMIAVIPVLISQTRIAVLAMLINGFGMLRLSRISAWLVMVIVGGMIAWASWQYLPRLLMIHDSGRLAFWQMFFDIWQGGSETQRWLGFGAGSVEGILSQSASFASFGALHNDHFRILFELGFVGAVLWLAGWGVLVWMVRGTWLSVCILASVFVTMVTDNSLNYGHYLMACAMAAGIAAREGRPRG</sequence>
<feature type="transmembrane region" description="Helical" evidence="1">
    <location>
        <begin position="154"/>
        <end position="174"/>
    </location>
</feature>
<protein>
    <submittedName>
        <fullName evidence="2">Polymerase</fullName>
    </submittedName>
</protein>
<feature type="transmembrane region" description="Helical" evidence="1">
    <location>
        <begin position="130"/>
        <end position="147"/>
    </location>
</feature>
<feature type="transmembrane region" description="Helical" evidence="1">
    <location>
        <begin position="180"/>
        <end position="200"/>
    </location>
</feature>
<keyword evidence="1" id="KW-1133">Transmembrane helix</keyword>
<name>A0A367W914_9PROT</name>
<evidence type="ECO:0000256" key="1">
    <source>
        <dbReference type="SAM" id="Phobius"/>
    </source>
</evidence>
<accession>A0A367W914</accession>
<evidence type="ECO:0000313" key="3">
    <source>
        <dbReference type="Proteomes" id="UP000253226"/>
    </source>
</evidence>
<dbReference type="AlphaFoldDB" id="A0A367W914"/>
<feature type="transmembrane region" description="Helical" evidence="1">
    <location>
        <begin position="212"/>
        <end position="232"/>
    </location>
</feature>